<dbReference type="InterPro" id="IPR043519">
    <property type="entry name" value="NT_sf"/>
</dbReference>
<dbReference type="SUPFAM" id="SSF81301">
    <property type="entry name" value="Nucleotidyltransferase"/>
    <property type="match status" value="1"/>
</dbReference>
<dbReference type="EMBL" id="MGHA01000036">
    <property type="protein sequence ID" value="OGM59222.1"/>
    <property type="molecule type" value="Genomic_DNA"/>
</dbReference>
<dbReference type="Pfam" id="PF04229">
    <property type="entry name" value="GrpB"/>
    <property type="match status" value="1"/>
</dbReference>
<protein>
    <submittedName>
        <fullName evidence="1">Uncharacterized protein</fullName>
    </submittedName>
</protein>
<dbReference type="InterPro" id="IPR007344">
    <property type="entry name" value="GrpB/CoaE"/>
</dbReference>
<reference evidence="1 2" key="1">
    <citation type="journal article" date="2016" name="Nat. Commun.">
        <title>Thousands of microbial genomes shed light on interconnected biogeochemical processes in an aquifer system.</title>
        <authorList>
            <person name="Anantharaman K."/>
            <person name="Brown C.T."/>
            <person name="Hug L.A."/>
            <person name="Sharon I."/>
            <person name="Castelle C.J."/>
            <person name="Probst A.J."/>
            <person name="Thomas B.C."/>
            <person name="Singh A."/>
            <person name="Wilkins M.J."/>
            <person name="Karaoz U."/>
            <person name="Brodie E.L."/>
            <person name="Williams K.H."/>
            <person name="Hubbard S.S."/>
            <person name="Banfield J.F."/>
        </authorList>
    </citation>
    <scope>NUCLEOTIDE SEQUENCE [LARGE SCALE GENOMIC DNA]</scope>
</reference>
<dbReference type="Gene3D" id="3.30.460.10">
    <property type="entry name" value="Beta Polymerase, domain 2"/>
    <property type="match status" value="1"/>
</dbReference>
<dbReference type="Proteomes" id="UP000177501">
    <property type="component" value="Unassembled WGS sequence"/>
</dbReference>
<evidence type="ECO:0000313" key="2">
    <source>
        <dbReference type="Proteomes" id="UP000177501"/>
    </source>
</evidence>
<dbReference type="STRING" id="1802514.A2955_04500"/>
<sequence length="179" mass="20619">MKFQKSDMFRDKIEMDFVIIKDKILKVVNNVEVMSIGGAAIPGALTKGDLDVVIRVGRKKFPNALKALAATFKVHHKEMWNEDFAIFKDVSYSPKVDILVTVIGSKSDNLHKIQELLKENGKLLEEYNEIKLEFIDSKSKEYKIAKRRFYNKLRKILGFEEETIFSPPAGRQARLLKMI</sequence>
<name>A0A1F8B5B2_9BACT</name>
<dbReference type="AlphaFoldDB" id="A0A1F8B5B2"/>
<evidence type="ECO:0000313" key="1">
    <source>
        <dbReference type="EMBL" id="OGM59222.1"/>
    </source>
</evidence>
<organism evidence="1 2">
    <name type="scientific">Candidatus Woesebacteria bacterium RIFCSPLOWO2_01_FULL_37_19</name>
    <dbReference type="NCBI Taxonomy" id="1802514"/>
    <lineage>
        <taxon>Bacteria</taxon>
        <taxon>Candidatus Woeseibacteriota</taxon>
    </lineage>
</organism>
<gene>
    <name evidence="1" type="ORF">A2955_04500</name>
</gene>
<comment type="caution">
    <text evidence="1">The sequence shown here is derived from an EMBL/GenBank/DDBJ whole genome shotgun (WGS) entry which is preliminary data.</text>
</comment>
<proteinExistence type="predicted"/>
<accession>A0A1F8B5B2</accession>